<name>A0A438XPK6_HELPX</name>
<reference evidence="1 2" key="1">
    <citation type="submission" date="2018-11" db="EMBL/GenBank/DDBJ databases">
        <title>Genetic determinants and prediction of antibiotic resistance phenotypes in Helicobacter pylori.</title>
        <authorList>
            <person name="Wagner K."/>
        </authorList>
    </citation>
    <scope>NUCLEOTIDE SEQUENCE [LARGE SCALE GENOMIC DNA]</scope>
    <source>
        <strain evidence="1 2">ZH70</strain>
    </source>
</reference>
<dbReference type="GO" id="GO:0008168">
    <property type="term" value="F:methyltransferase activity"/>
    <property type="evidence" value="ECO:0007669"/>
    <property type="project" value="UniProtKB-KW"/>
</dbReference>
<protein>
    <submittedName>
        <fullName evidence="1">SAM-dependent DNA methyltransferase</fullName>
    </submittedName>
</protein>
<keyword evidence="1" id="KW-0489">Methyltransferase</keyword>
<feature type="non-terminal residue" evidence="1">
    <location>
        <position position="1"/>
    </location>
</feature>
<dbReference type="EMBL" id="RJGP01000182">
    <property type="protein sequence ID" value="RVZ39825.1"/>
    <property type="molecule type" value="Genomic_DNA"/>
</dbReference>
<proteinExistence type="predicted"/>
<evidence type="ECO:0000313" key="2">
    <source>
        <dbReference type="Proteomes" id="UP000289022"/>
    </source>
</evidence>
<comment type="caution">
    <text evidence="1">The sequence shown here is derived from an EMBL/GenBank/DDBJ whole genome shotgun (WGS) entry which is preliminary data.</text>
</comment>
<dbReference type="Proteomes" id="UP000289022">
    <property type="component" value="Unassembled WGS sequence"/>
</dbReference>
<organism evidence="1 2">
    <name type="scientific">Helicobacter pylori</name>
    <name type="common">Campylobacter pylori</name>
    <dbReference type="NCBI Taxonomy" id="210"/>
    <lineage>
        <taxon>Bacteria</taxon>
        <taxon>Pseudomonadati</taxon>
        <taxon>Campylobacterota</taxon>
        <taxon>Epsilonproteobacteria</taxon>
        <taxon>Campylobacterales</taxon>
        <taxon>Helicobacteraceae</taxon>
        <taxon>Helicobacter</taxon>
    </lineage>
</organism>
<accession>A0A438XPK6</accession>
<keyword evidence="1" id="KW-0808">Transferase</keyword>
<gene>
    <name evidence="1" type="ORF">EC518_04770</name>
</gene>
<dbReference type="AlphaFoldDB" id="A0A438XPK6"/>
<sequence length="23" mass="2696">SLFNESQSLQQEILETLKGVRFE</sequence>
<dbReference type="GO" id="GO:0032259">
    <property type="term" value="P:methylation"/>
    <property type="evidence" value="ECO:0007669"/>
    <property type="project" value="UniProtKB-KW"/>
</dbReference>
<evidence type="ECO:0000313" key="1">
    <source>
        <dbReference type="EMBL" id="RVZ39825.1"/>
    </source>
</evidence>